<keyword evidence="2" id="KW-1185">Reference proteome</keyword>
<name>A0AA39JCX3_ARMTA</name>
<organism evidence="1 2">
    <name type="scientific">Armillaria tabescens</name>
    <name type="common">Ringless honey mushroom</name>
    <name type="synonym">Agaricus tabescens</name>
    <dbReference type="NCBI Taxonomy" id="1929756"/>
    <lineage>
        <taxon>Eukaryota</taxon>
        <taxon>Fungi</taxon>
        <taxon>Dikarya</taxon>
        <taxon>Basidiomycota</taxon>
        <taxon>Agaricomycotina</taxon>
        <taxon>Agaricomycetes</taxon>
        <taxon>Agaricomycetidae</taxon>
        <taxon>Agaricales</taxon>
        <taxon>Marasmiineae</taxon>
        <taxon>Physalacriaceae</taxon>
        <taxon>Desarmillaria</taxon>
    </lineage>
</organism>
<protein>
    <submittedName>
        <fullName evidence="1">Uncharacterized protein</fullName>
    </submittedName>
</protein>
<dbReference type="Proteomes" id="UP001175211">
    <property type="component" value="Unassembled WGS sequence"/>
</dbReference>
<accession>A0AA39JCX3</accession>
<evidence type="ECO:0000313" key="1">
    <source>
        <dbReference type="EMBL" id="KAK0438328.1"/>
    </source>
</evidence>
<dbReference type="EMBL" id="JAUEPS010000098">
    <property type="protein sequence ID" value="KAK0438328.1"/>
    <property type="molecule type" value="Genomic_DNA"/>
</dbReference>
<proteinExistence type="predicted"/>
<dbReference type="AlphaFoldDB" id="A0AA39JCX3"/>
<sequence>MNPSNSWENIAITSSIKPTVLKTMQSVYRYRNLIVPLQFDRWWNRPCFTYKVEGDSFTPSSIILEFNEGDSDQPVQRTHFMISVDQQTVYDEFKNEDFACPDDVVHELRELQNIALRHARGRQQSILRMRQHLAQNEQAAKQRKEEAIQSFYKRLVEHRIIELHALPSPPEDSCPVCQMLEALPQLRRTQAPAMIRAIPIWERANKRLQLLHILQRSSLVLTTMGSFGRNAVRVAVGRKRCLKRCRALTAPPFAPPVKPSPGTKLVLTNVPGFALLARSRESGRFGIALHATPPCAMIVVWRNVALAARSLSGARLAAANPTVKRNPMKKMAINQPASPPRKLEGLTLDFSNKRKQSLSGCAIYVNRLFAKLAHETLNSLSSASTVMKAVVVRAWLPTSALFVVKT</sequence>
<dbReference type="RefSeq" id="XP_060322898.1">
    <property type="nucleotide sequence ID" value="XM_060478555.1"/>
</dbReference>
<gene>
    <name evidence="1" type="ORF">EV420DRAFT_1651473</name>
</gene>
<comment type="caution">
    <text evidence="1">The sequence shown here is derived from an EMBL/GenBank/DDBJ whole genome shotgun (WGS) entry which is preliminary data.</text>
</comment>
<evidence type="ECO:0000313" key="2">
    <source>
        <dbReference type="Proteomes" id="UP001175211"/>
    </source>
</evidence>
<dbReference type="GeneID" id="85362103"/>
<reference evidence="1" key="1">
    <citation type="submission" date="2023-06" db="EMBL/GenBank/DDBJ databases">
        <authorList>
            <consortium name="Lawrence Berkeley National Laboratory"/>
            <person name="Ahrendt S."/>
            <person name="Sahu N."/>
            <person name="Indic B."/>
            <person name="Wong-Bajracharya J."/>
            <person name="Merenyi Z."/>
            <person name="Ke H.-M."/>
            <person name="Monk M."/>
            <person name="Kocsube S."/>
            <person name="Drula E."/>
            <person name="Lipzen A."/>
            <person name="Balint B."/>
            <person name="Henrissat B."/>
            <person name="Andreopoulos B."/>
            <person name="Martin F.M."/>
            <person name="Harder C.B."/>
            <person name="Rigling D."/>
            <person name="Ford K.L."/>
            <person name="Foster G.D."/>
            <person name="Pangilinan J."/>
            <person name="Papanicolaou A."/>
            <person name="Barry K."/>
            <person name="LaButti K."/>
            <person name="Viragh M."/>
            <person name="Koriabine M."/>
            <person name="Yan M."/>
            <person name="Riley R."/>
            <person name="Champramary S."/>
            <person name="Plett K.L."/>
            <person name="Tsai I.J."/>
            <person name="Slot J."/>
            <person name="Sipos G."/>
            <person name="Plett J."/>
            <person name="Nagy L.G."/>
            <person name="Grigoriev I.V."/>
        </authorList>
    </citation>
    <scope>NUCLEOTIDE SEQUENCE</scope>
    <source>
        <strain evidence="1">CCBAS 213</strain>
    </source>
</reference>